<evidence type="ECO:0000256" key="1">
    <source>
        <dbReference type="ARBA" id="ARBA00001946"/>
    </source>
</evidence>
<sequence length="178" mass="20606">MDLTEHTLQKELIMDGKVIKVEKHRVTLPNQKEGIREVVKHPGAVAILAVKDGKILFVEQFRKALEHTLIEIPAGKVESGEERIKTAIRELEEETGYTSVRLSLLHEFYVSPGFCDEYISLYYTDTLVESDELKPDDDEFVKHHWLTLDEAIKWMKEGKIKDAKTMIALMHFQLEQNK</sequence>
<reference evidence="4" key="2">
    <citation type="submission" date="2022-04" db="EMBL/GenBank/DDBJ databases">
        <title>Antimicrobial genetic elements in methicillin-resistant Macrococcus armenti.</title>
        <authorList>
            <person name="Keller J.E."/>
            <person name="Schwendener S."/>
            <person name="Pantucek R."/>
            <person name="Perreten V."/>
        </authorList>
    </citation>
    <scope>NUCLEOTIDE SEQUENCE</scope>
    <source>
        <strain evidence="4">CCM 2609</strain>
    </source>
</reference>
<dbReference type="GO" id="GO:0016787">
    <property type="term" value="F:hydrolase activity"/>
    <property type="evidence" value="ECO:0007669"/>
    <property type="project" value="UniProtKB-KW"/>
</dbReference>
<dbReference type="CDD" id="cd03424">
    <property type="entry name" value="NUDIX_ADPRase_Nudt5_UGPPase_Nudt14"/>
    <property type="match status" value="1"/>
</dbReference>
<dbReference type="SUPFAM" id="SSF55811">
    <property type="entry name" value="Nudix"/>
    <property type="match status" value="1"/>
</dbReference>
<reference evidence="4" key="1">
    <citation type="submission" date="2022-03" db="EMBL/GenBank/DDBJ databases">
        <authorList>
            <person name="Vrbovska V."/>
            <person name="Kovarovic V."/>
            <person name="Botka T."/>
            <person name="Pantucek R."/>
        </authorList>
    </citation>
    <scope>NUCLEOTIDE SEQUENCE</scope>
    <source>
        <strain evidence="4">CCM 2609</strain>
    </source>
</reference>
<organism evidence="4 5">
    <name type="scientific">Macrococcus armenti</name>
    <dbReference type="NCBI Taxonomy" id="2875764"/>
    <lineage>
        <taxon>Bacteria</taxon>
        <taxon>Bacillati</taxon>
        <taxon>Bacillota</taxon>
        <taxon>Bacilli</taxon>
        <taxon>Bacillales</taxon>
        <taxon>Staphylococcaceae</taxon>
        <taxon>Macrococcus</taxon>
    </lineage>
</organism>
<proteinExistence type="predicted"/>
<dbReference type="RefSeq" id="WP_243365087.1">
    <property type="nucleotide sequence ID" value="NZ_CP094348.1"/>
</dbReference>
<dbReference type="Pfam" id="PF00293">
    <property type="entry name" value="NUDIX"/>
    <property type="match status" value="1"/>
</dbReference>
<name>A0ABY3ZXD9_9STAP</name>
<dbReference type="InterPro" id="IPR015797">
    <property type="entry name" value="NUDIX_hydrolase-like_dom_sf"/>
</dbReference>
<dbReference type="PANTHER" id="PTHR11839:SF18">
    <property type="entry name" value="NUDIX HYDROLASE DOMAIN-CONTAINING PROTEIN"/>
    <property type="match status" value="1"/>
</dbReference>
<comment type="cofactor">
    <cofactor evidence="1">
        <name>Mg(2+)</name>
        <dbReference type="ChEBI" id="CHEBI:18420"/>
    </cofactor>
</comment>
<dbReference type="EMBL" id="CP094348">
    <property type="protein sequence ID" value="UOB19688.1"/>
    <property type="molecule type" value="Genomic_DNA"/>
</dbReference>
<dbReference type="Gene3D" id="3.90.79.10">
    <property type="entry name" value="Nucleoside Triphosphate Pyrophosphohydrolase"/>
    <property type="match status" value="1"/>
</dbReference>
<evidence type="ECO:0000259" key="3">
    <source>
        <dbReference type="PROSITE" id="PS51462"/>
    </source>
</evidence>
<evidence type="ECO:0000256" key="2">
    <source>
        <dbReference type="ARBA" id="ARBA00022801"/>
    </source>
</evidence>
<protein>
    <submittedName>
        <fullName evidence="4">NUDIX hydrolase</fullName>
    </submittedName>
</protein>
<accession>A0ABY3ZXD9</accession>
<evidence type="ECO:0000313" key="4">
    <source>
        <dbReference type="EMBL" id="UOB19688.1"/>
    </source>
</evidence>
<dbReference type="PROSITE" id="PS00893">
    <property type="entry name" value="NUDIX_BOX"/>
    <property type="match status" value="1"/>
</dbReference>
<feature type="domain" description="Nudix hydrolase" evidence="3">
    <location>
        <begin position="39"/>
        <end position="168"/>
    </location>
</feature>
<dbReference type="InterPro" id="IPR000086">
    <property type="entry name" value="NUDIX_hydrolase_dom"/>
</dbReference>
<dbReference type="PANTHER" id="PTHR11839">
    <property type="entry name" value="UDP/ADP-SUGAR PYROPHOSPHATASE"/>
    <property type="match status" value="1"/>
</dbReference>
<gene>
    <name evidence="4" type="ORF">MRZ06_06435</name>
</gene>
<keyword evidence="5" id="KW-1185">Reference proteome</keyword>
<keyword evidence="2 4" id="KW-0378">Hydrolase</keyword>
<dbReference type="Proteomes" id="UP000830343">
    <property type="component" value="Chromosome"/>
</dbReference>
<dbReference type="PROSITE" id="PS51462">
    <property type="entry name" value="NUDIX"/>
    <property type="match status" value="1"/>
</dbReference>
<evidence type="ECO:0000313" key="5">
    <source>
        <dbReference type="Proteomes" id="UP000830343"/>
    </source>
</evidence>
<dbReference type="InterPro" id="IPR020084">
    <property type="entry name" value="NUDIX_hydrolase_CS"/>
</dbReference>